<feature type="transmembrane region" description="Helical" evidence="1">
    <location>
        <begin position="51"/>
        <end position="68"/>
    </location>
</feature>
<keyword evidence="1" id="KW-1133">Transmembrane helix</keyword>
<dbReference type="RefSeq" id="WP_345929358.1">
    <property type="nucleotide sequence ID" value="NZ_JBDIVF010000009.1"/>
</dbReference>
<accession>A0ABV2CU64</accession>
<feature type="transmembrane region" description="Helical" evidence="1">
    <location>
        <begin position="21"/>
        <end position="39"/>
    </location>
</feature>
<dbReference type="Proteomes" id="UP001548590">
    <property type="component" value="Unassembled WGS sequence"/>
</dbReference>
<gene>
    <name evidence="2" type="ORF">ABVT11_15960</name>
</gene>
<dbReference type="EMBL" id="JBEWLZ010000011">
    <property type="protein sequence ID" value="MET1491333.1"/>
    <property type="molecule type" value="Genomic_DNA"/>
</dbReference>
<reference evidence="2 3" key="1">
    <citation type="submission" date="2024-07" db="EMBL/GenBank/DDBJ databases">
        <title>Uliginosibacterium paludis KCTC:42655.</title>
        <authorList>
            <person name="Kim M.K."/>
        </authorList>
    </citation>
    <scope>NUCLEOTIDE SEQUENCE [LARGE SCALE GENOMIC DNA]</scope>
    <source>
        <strain evidence="2 3">KCTC 42655</strain>
    </source>
</reference>
<name>A0ABV2CU64_9RHOO</name>
<dbReference type="InterPro" id="IPR046119">
    <property type="entry name" value="DUF6116"/>
</dbReference>
<sequence length="123" mass="13398">MSELKRAFVPVSRSLAARRRGISGGEAMAFALVAVLPVFESEQETVRMNGIFGAFLRLLPAALLRYAARLRFPNLFLLVLVCFVADLLLPDFIPFLDEILLGLCTLMLAAWKNKRGGGGGGES</sequence>
<keyword evidence="3" id="KW-1185">Reference proteome</keyword>
<feature type="transmembrane region" description="Helical" evidence="1">
    <location>
        <begin position="75"/>
        <end position="93"/>
    </location>
</feature>
<organism evidence="2 3">
    <name type="scientific">Uliginosibacterium paludis</name>
    <dbReference type="NCBI Taxonomy" id="1615952"/>
    <lineage>
        <taxon>Bacteria</taxon>
        <taxon>Pseudomonadati</taxon>
        <taxon>Pseudomonadota</taxon>
        <taxon>Betaproteobacteria</taxon>
        <taxon>Rhodocyclales</taxon>
        <taxon>Zoogloeaceae</taxon>
        <taxon>Uliginosibacterium</taxon>
    </lineage>
</organism>
<evidence type="ECO:0000313" key="2">
    <source>
        <dbReference type="EMBL" id="MET1491333.1"/>
    </source>
</evidence>
<comment type="caution">
    <text evidence="2">The sequence shown here is derived from an EMBL/GenBank/DDBJ whole genome shotgun (WGS) entry which is preliminary data.</text>
</comment>
<evidence type="ECO:0000313" key="3">
    <source>
        <dbReference type="Proteomes" id="UP001548590"/>
    </source>
</evidence>
<protein>
    <submittedName>
        <fullName evidence="2">DUF6116 family protein</fullName>
    </submittedName>
</protein>
<dbReference type="Pfam" id="PF19611">
    <property type="entry name" value="DUF6116"/>
    <property type="match status" value="1"/>
</dbReference>
<proteinExistence type="predicted"/>
<keyword evidence="1" id="KW-0812">Transmembrane</keyword>
<keyword evidence="1" id="KW-0472">Membrane</keyword>
<evidence type="ECO:0000256" key="1">
    <source>
        <dbReference type="SAM" id="Phobius"/>
    </source>
</evidence>